<evidence type="ECO:0000256" key="4">
    <source>
        <dbReference type="ARBA" id="ARBA00023163"/>
    </source>
</evidence>
<dbReference type="InterPro" id="IPR007627">
    <property type="entry name" value="RNA_pol_sigma70_r2"/>
</dbReference>
<feature type="domain" description="RNA polymerase sigma factor 70 region 4 type 2" evidence="6">
    <location>
        <begin position="123"/>
        <end position="173"/>
    </location>
</feature>
<dbReference type="EMBL" id="JBICZW010000002">
    <property type="protein sequence ID" value="MFG3188166.1"/>
    <property type="molecule type" value="Genomic_DNA"/>
</dbReference>
<dbReference type="NCBIfam" id="TIGR02937">
    <property type="entry name" value="sigma70-ECF"/>
    <property type="match status" value="1"/>
</dbReference>
<evidence type="ECO:0000313" key="8">
    <source>
        <dbReference type="Proteomes" id="UP001604282"/>
    </source>
</evidence>
<dbReference type="CDD" id="cd06171">
    <property type="entry name" value="Sigma70_r4"/>
    <property type="match status" value="1"/>
</dbReference>
<evidence type="ECO:0000256" key="3">
    <source>
        <dbReference type="ARBA" id="ARBA00023082"/>
    </source>
</evidence>
<comment type="caution">
    <text evidence="7">The sequence shown here is derived from an EMBL/GenBank/DDBJ whole genome shotgun (WGS) entry which is preliminary data.</text>
</comment>
<evidence type="ECO:0000259" key="5">
    <source>
        <dbReference type="Pfam" id="PF04542"/>
    </source>
</evidence>
<dbReference type="Gene3D" id="1.10.10.10">
    <property type="entry name" value="Winged helix-like DNA-binding domain superfamily/Winged helix DNA-binding domain"/>
    <property type="match status" value="1"/>
</dbReference>
<comment type="similarity">
    <text evidence="1">Belongs to the sigma-70 factor family. ECF subfamily.</text>
</comment>
<dbReference type="InterPro" id="IPR036388">
    <property type="entry name" value="WH-like_DNA-bd_sf"/>
</dbReference>
<dbReference type="InterPro" id="IPR013249">
    <property type="entry name" value="RNA_pol_sigma70_r4_t2"/>
</dbReference>
<reference evidence="7 8" key="1">
    <citation type="submission" date="2024-10" db="EMBL/GenBank/DDBJ databases">
        <title>The Natural Products Discovery Center: Release of the First 8490 Sequenced Strains for Exploring Actinobacteria Biosynthetic Diversity.</title>
        <authorList>
            <person name="Kalkreuter E."/>
            <person name="Kautsar S.A."/>
            <person name="Yang D."/>
            <person name="Bader C.D."/>
            <person name="Teijaro C.N."/>
            <person name="Fluegel L."/>
            <person name="Davis C.M."/>
            <person name="Simpson J.R."/>
            <person name="Lauterbach L."/>
            <person name="Steele A.D."/>
            <person name="Gui C."/>
            <person name="Meng S."/>
            <person name="Li G."/>
            <person name="Viehrig K."/>
            <person name="Ye F."/>
            <person name="Su P."/>
            <person name="Kiefer A.F."/>
            <person name="Nichols A."/>
            <person name="Cepeda A.J."/>
            <person name="Yan W."/>
            <person name="Fan B."/>
            <person name="Jiang Y."/>
            <person name="Adhikari A."/>
            <person name="Zheng C.-J."/>
            <person name="Schuster L."/>
            <person name="Cowan T.M."/>
            <person name="Smanski M.J."/>
            <person name="Chevrette M.G."/>
            <person name="De Carvalho L.P.S."/>
            <person name="Shen B."/>
        </authorList>
    </citation>
    <scope>NUCLEOTIDE SEQUENCE [LARGE SCALE GENOMIC DNA]</scope>
    <source>
        <strain evidence="7 8">NPDC048229</strain>
    </source>
</reference>
<feature type="domain" description="RNA polymerase sigma-70 region 2" evidence="5">
    <location>
        <begin position="25"/>
        <end position="92"/>
    </location>
</feature>
<keyword evidence="3" id="KW-0731">Sigma factor</keyword>
<organism evidence="7 8">
    <name type="scientific">Streptomyces omiyaensis</name>
    <dbReference type="NCBI Taxonomy" id="68247"/>
    <lineage>
        <taxon>Bacteria</taxon>
        <taxon>Bacillati</taxon>
        <taxon>Actinomycetota</taxon>
        <taxon>Actinomycetes</taxon>
        <taxon>Kitasatosporales</taxon>
        <taxon>Streptomycetaceae</taxon>
        <taxon>Streptomyces</taxon>
    </lineage>
</organism>
<keyword evidence="8" id="KW-1185">Reference proteome</keyword>
<dbReference type="Pfam" id="PF08281">
    <property type="entry name" value="Sigma70_r4_2"/>
    <property type="match status" value="1"/>
</dbReference>
<dbReference type="InterPro" id="IPR039425">
    <property type="entry name" value="RNA_pol_sigma-70-like"/>
</dbReference>
<protein>
    <submittedName>
        <fullName evidence="7">Sigma-70 family RNA polymerase sigma factor</fullName>
    </submittedName>
</protein>
<proteinExistence type="inferred from homology"/>
<accession>A0ABW7BL50</accession>
<dbReference type="InterPro" id="IPR013324">
    <property type="entry name" value="RNA_pol_sigma_r3/r4-like"/>
</dbReference>
<dbReference type="RefSeq" id="WP_229883605.1">
    <property type="nucleotide sequence ID" value="NZ_BMVV01000011.1"/>
</dbReference>
<dbReference type="Proteomes" id="UP001604282">
    <property type="component" value="Unassembled WGS sequence"/>
</dbReference>
<dbReference type="InterPro" id="IPR013325">
    <property type="entry name" value="RNA_pol_sigma_r2"/>
</dbReference>
<gene>
    <name evidence="7" type="ORF">ACGFYS_04440</name>
</gene>
<sequence>MTTVSDDSLGERFAAGDEASLNETYRRWGPLVYTLAARKLGDTEEAKDVTQQVFVGAWDSRKTFDPVRASLKTWILGIAHKKIVDALRRRSRHLRDVEAVMAVSGGPDAAAPPADSLLEYVTLMREMETLPEQQQQVLKMAFYEDLSQSQIAERTGLPLGTVKTYTRRGLMRLKKRLEVDGAAHR</sequence>
<evidence type="ECO:0000259" key="6">
    <source>
        <dbReference type="Pfam" id="PF08281"/>
    </source>
</evidence>
<dbReference type="PANTHER" id="PTHR43133:SF62">
    <property type="entry name" value="RNA POLYMERASE SIGMA FACTOR SIGZ"/>
    <property type="match status" value="1"/>
</dbReference>
<evidence type="ECO:0000256" key="2">
    <source>
        <dbReference type="ARBA" id="ARBA00023015"/>
    </source>
</evidence>
<name>A0ABW7BL50_9ACTN</name>
<dbReference type="SUPFAM" id="SSF88659">
    <property type="entry name" value="Sigma3 and sigma4 domains of RNA polymerase sigma factors"/>
    <property type="match status" value="1"/>
</dbReference>
<keyword evidence="2" id="KW-0805">Transcription regulation</keyword>
<dbReference type="SUPFAM" id="SSF88946">
    <property type="entry name" value="Sigma2 domain of RNA polymerase sigma factors"/>
    <property type="match status" value="1"/>
</dbReference>
<evidence type="ECO:0000256" key="1">
    <source>
        <dbReference type="ARBA" id="ARBA00010641"/>
    </source>
</evidence>
<dbReference type="InterPro" id="IPR014284">
    <property type="entry name" value="RNA_pol_sigma-70_dom"/>
</dbReference>
<dbReference type="PANTHER" id="PTHR43133">
    <property type="entry name" value="RNA POLYMERASE ECF-TYPE SIGMA FACTO"/>
    <property type="match status" value="1"/>
</dbReference>
<dbReference type="Pfam" id="PF04542">
    <property type="entry name" value="Sigma70_r2"/>
    <property type="match status" value="1"/>
</dbReference>
<keyword evidence="4" id="KW-0804">Transcription</keyword>
<dbReference type="Gene3D" id="1.10.1740.10">
    <property type="match status" value="1"/>
</dbReference>
<evidence type="ECO:0000313" key="7">
    <source>
        <dbReference type="EMBL" id="MFG3188166.1"/>
    </source>
</evidence>